<evidence type="ECO:0000256" key="1">
    <source>
        <dbReference type="SAM" id="MobiDB-lite"/>
    </source>
</evidence>
<organism evidence="3 4">
    <name type="scientific">Streptomyces coffeae</name>
    <dbReference type="NCBI Taxonomy" id="621382"/>
    <lineage>
        <taxon>Bacteria</taxon>
        <taxon>Bacillati</taxon>
        <taxon>Actinomycetota</taxon>
        <taxon>Actinomycetes</taxon>
        <taxon>Kitasatosporales</taxon>
        <taxon>Streptomycetaceae</taxon>
        <taxon>Streptomyces</taxon>
    </lineage>
</organism>
<dbReference type="RefSeq" id="WP_201880427.1">
    <property type="nucleotide sequence ID" value="NZ_JAERRF010000025.1"/>
</dbReference>
<dbReference type="Proteomes" id="UP000634229">
    <property type="component" value="Unassembled WGS sequence"/>
</dbReference>
<gene>
    <name evidence="3" type="ORF">JK363_31435</name>
</gene>
<reference evidence="3 4" key="1">
    <citation type="submission" date="2021-01" db="EMBL/GenBank/DDBJ databases">
        <title>WGS of actinomycetes isolated from Thailand.</title>
        <authorList>
            <person name="Thawai C."/>
        </authorList>
    </citation>
    <scope>NUCLEOTIDE SEQUENCE [LARGE SCALE GENOMIC DNA]</scope>
    <source>
        <strain evidence="3 4">CA1R205</strain>
    </source>
</reference>
<name>A0ABS1NLX5_9ACTN</name>
<sequence>MTTAPHHPGWSTPPAPGHLPPHPAAPRRVRRGRAAGAVAVLLVLAAGAGATWWLTHDEDGSPLAGRPRVADRAAGLSYGIPEGWKRNKGGLIDAFTSSITQRRAKDAPGAVDHAEEDGSVVLAGRGGPVPPSALRQRAESAARSNAEFFYPDGSSTLEESRAVEVDDRPAHTVALTVRDRESGTDHHLRLTLVSVRDDRAALLLGVSLSPEKAARQEVDTVLESAGVL</sequence>
<keyword evidence="2" id="KW-1133">Transmembrane helix</keyword>
<dbReference type="EMBL" id="JAERRF010000025">
    <property type="protein sequence ID" value="MBL1101097.1"/>
    <property type="molecule type" value="Genomic_DNA"/>
</dbReference>
<feature type="region of interest" description="Disordered" evidence="1">
    <location>
        <begin position="1"/>
        <end position="30"/>
    </location>
</feature>
<evidence type="ECO:0000313" key="3">
    <source>
        <dbReference type="EMBL" id="MBL1101097.1"/>
    </source>
</evidence>
<feature type="compositionally biased region" description="Pro residues" evidence="1">
    <location>
        <begin position="11"/>
        <end position="24"/>
    </location>
</feature>
<evidence type="ECO:0000256" key="2">
    <source>
        <dbReference type="SAM" id="Phobius"/>
    </source>
</evidence>
<proteinExistence type="predicted"/>
<keyword evidence="2" id="KW-0812">Transmembrane</keyword>
<feature type="transmembrane region" description="Helical" evidence="2">
    <location>
        <begin position="34"/>
        <end position="54"/>
    </location>
</feature>
<keyword evidence="4" id="KW-1185">Reference proteome</keyword>
<comment type="caution">
    <text evidence="3">The sequence shown here is derived from an EMBL/GenBank/DDBJ whole genome shotgun (WGS) entry which is preliminary data.</text>
</comment>
<keyword evidence="2" id="KW-0472">Membrane</keyword>
<accession>A0ABS1NLX5</accession>
<evidence type="ECO:0000313" key="4">
    <source>
        <dbReference type="Proteomes" id="UP000634229"/>
    </source>
</evidence>
<protein>
    <submittedName>
        <fullName evidence="3">Uncharacterized protein</fullName>
    </submittedName>
</protein>